<dbReference type="InterPro" id="IPR009061">
    <property type="entry name" value="DNA-bd_dom_put_sf"/>
</dbReference>
<feature type="domain" description="HTH merR-type" evidence="1">
    <location>
        <begin position="40"/>
        <end position="107"/>
    </location>
</feature>
<dbReference type="SUPFAM" id="SSF46955">
    <property type="entry name" value="Putative DNA-binding domain"/>
    <property type="match status" value="1"/>
</dbReference>
<name>N9XV31_9CLOT</name>
<evidence type="ECO:0000259" key="1">
    <source>
        <dbReference type="Pfam" id="PF13411"/>
    </source>
</evidence>
<keyword evidence="3" id="KW-1185">Reference proteome</keyword>
<dbReference type="GO" id="GO:0003677">
    <property type="term" value="F:DNA binding"/>
    <property type="evidence" value="ECO:0007669"/>
    <property type="project" value="InterPro"/>
</dbReference>
<organism evidence="2 3">
    <name type="scientific">Clostridium thermobutyricum</name>
    <dbReference type="NCBI Taxonomy" id="29372"/>
    <lineage>
        <taxon>Bacteria</taxon>
        <taxon>Bacillati</taxon>
        <taxon>Bacillota</taxon>
        <taxon>Clostridia</taxon>
        <taxon>Eubacteriales</taxon>
        <taxon>Clostridiaceae</taxon>
        <taxon>Clostridium</taxon>
    </lineage>
</organism>
<evidence type="ECO:0000313" key="3">
    <source>
        <dbReference type="Proteomes" id="UP000013097"/>
    </source>
</evidence>
<dbReference type="GO" id="GO:0006355">
    <property type="term" value="P:regulation of DNA-templated transcription"/>
    <property type="evidence" value="ECO:0007669"/>
    <property type="project" value="InterPro"/>
</dbReference>
<dbReference type="EMBL" id="AGYT01000021">
    <property type="protein sequence ID" value="ENY99471.1"/>
    <property type="molecule type" value="Genomic_DNA"/>
</dbReference>
<reference evidence="2 3" key="1">
    <citation type="submission" date="2013-01" db="EMBL/GenBank/DDBJ databases">
        <title>The Genome Sequence of Clostridium colicanis 209318.</title>
        <authorList>
            <consortium name="The Broad Institute Genome Sequencing Platform"/>
            <person name="Earl A."/>
            <person name="Ward D."/>
            <person name="Feldgarden M."/>
            <person name="Gevers D."/>
            <person name="Courvalin P."/>
            <person name="Lambert T."/>
            <person name="Walker B."/>
            <person name="Young S.K."/>
            <person name="Zeng Q."/>
            <person name="Gargeya S."/>
            <person name="Fitzgerald M."/>
            <person name="Haas B."/>
            <person name="Abouelleil A."/>
            <person name="Alvarado L."/>
            <person name="Arachchi H.M."/>
            <person name="Berlin A.M."/>
            <person name="Chapman S.B."/>
            <person name="Dewar J."/>
            <person name="Goldberg J."/>
            <person name="Griggs A."/>
            <person name="Gujja S."/>
            <person name="Hansen M."/>
            <person name="Howarth C."/>
            <person name="Imamovic A."/>
            <person name="Larimer J."/>
            <person name="McCowan C."/>
            <person name="Murphy C."/>
            <person name="Neiman D."/>
            <person name="Pearson M."/>
            <person name="Priest M."/>
            <person name="Roberts A."/>
            <person name="Saif S."/>
            <person name="Shea T."/>
            <person name="Sisk P."/>
            <person name="Sykes S."/>
            <person name="Wortman J."/>
            <person name="Nusbaum C."/>
            <person name="Birren B."/>
        </authorList>
    </citation>
    <scope>NUCLEOTIDE SEQUENCE [LARGE SCALE GENOMIC DNA]</scope>
    <source>
        <strain evidence="2 3">209318</strain>
    </source>
</reference>
<comment type="caution">
    <text evidence="2">The sequence shown here is derived from an EMBL/GenBank/DDBJ whole genome shotgun (WGS) entry which is preliminary data.</text>
</comment>
<dbReference type="Proteomes" id="UP000013097">
    <property type="component" value="Unassembled WGS sequence"/>
</dbReference>
<evidence type="ECO:0000313" key="2">
    <source>
        <dbReference type="EMBL" id="ENY99471.1"/>
    </source>
</evidence>
<accession>N9XV31</accession>
<proteinExistence type="predicted"/>
<dbReference type="PATRIC" id="fig|999411.4.peg.3127"/>
<protein>
    <recommendedName>
        <fullName evidence="1">HTH merR-type domain-containing protein</fullName>
    </recommendedName>
</protein>
<dbReference type="HOGENOM" id="CLU_1088616_0_0_9"/>
<dbReference type="RefSeq" id="WP_002599652.1">
    <property type="nucleotide sequence ID" value="NZ_KB850959.1"/>
</dbReference>
<dbReference type="Pfam" id="PF13411">
    <property type="entry name" value="MerR_1"/>
    <property type="match status" value="1"/>
</dbReference>
<dbReference type="AlphaFoldDB" id="N9XV31"/>
<gene>
    <name evidence="2" type="ORF">HMPREF1092_03212</name>
</gene>
<dbReference type="Gene3D" id="1.10.1660.10">
    <property type="match status" value="1"/>
</dbReference>
<sequence length="255" mass="29648">MGNIDETKNYTDVEFEEIKDDVLSLMEKSDYHFNAVQIGKVIGESSQTVRDWESAFPILREEGYVKINPDNGFRKYSKDSVQIFEFIRQMRREKNLSLGAIRGLLDKKIKQGQNALEVIDKKDPLAYEALATELMIKNKEMMSEFRKEMIATMEKREENLIKDIVANVNESVQEVIEASYPELVGQIVGDVMDKVTTELSQQTNSITDNVRSIMTEENKKTIEMYNELKTRMDNNKKDFEEKEKRKGIFSKLFAR</sequence>
<dbReference type="InterPro" id="IPR000551">
    <property type="entry name" value="MerR-type_HTH_dom"/>
</dbReference>